<reference evidence="1" key="2">
    <citation type="submission" date="2023-03" db="EMBL/GenBank/DDBJ databases">
        <authorList>
            <person name="Inwood S.N."/>
            <person name="Skelly J.G."/>
            <person name="Guhlin J."/>
            <person name="Harrop T.W.R."/>
            <person name="Goldson S.G."/>
            <person name="Dearden P.K."/>
        </authorList>
    </citation>
    <scope>NUCLEOTIDE SEQUENCE</scope>
    <source>
        <strain evidence="1">Lincoln</strain>
        <tissue evidence="1">Whole body</tissue>
    </source>
</reference>
<protein>
    <submittedName>
        <fullName evidence="1">Uncharacterized protein</fullName>
    </submittedName>
</protein>
<reference evidence="1" key="1">
    <citation type="journal article" date="2023" name="bioRxiv">
        <title>Scaffold-level genome assemblies of two parasitoid biocontrol wasps reveal the parthenogenesis mechanism and an associated novel virus.</title>
        <authorList>
            <person name="Inwood S."/>
            <person name="Skelly J."/>
            <person name="Guhlin J."/>
            <person name="Harrop T."/>
            <person name="Goldson S."/>
            <person name="Dearden P."/>
        </authorList>
    </citation>
    <scope>NUCLEOTIDE SEQUENCE</scope>
    <source>
        <strain evidence="1">Lincoln</strain>
        <tissue evidence="1">Whole body</tissue>
    </source>
</reference>
<dbReference type="AlphaFoldDB" id="A0AA39KV66"/>
<dbReference type="Proteomes" id="UP001168972">
    <property type="component" value="Unassembled WGS sequence"/>
</dbReference>
<dbReference type="EMBL" id="JAQQBR010000005">
    <property type="protein sequence ID" value="KAK0175133.1"/>
    <property type="molecule type" value="Genomic_DNA"/>
</dbReference>
<evidence type="ECO:0000313" key="1">
    <source>
        <dbReference type="EMBL" id="KAK0175133.1"/>
    </source>
</evidence>
<proteinExistence type="predicted"/>
<keyword evidence="2" id="KW-1185">Reference proteome</keyword>
<sequence length="85" mass="9679">MARSMLGGLHSMIPTNLRRMIFSGHIGGGWCIYYWDRPAIGKVSSTCLFSITGGLQNHIPRNLHRMDLPFIVLIKVWRRNTNPIS</sequence>
<comment type="caution">
    <text evidence="1">The sequence shown here is derived from an EMBL/GenBank/DDBJ whole genome shotgun (WGS) entry which is preliminary data.</text>
</comment>
<evidence type="ECO:0000313" key="2">
    <source>
        <dbReference type="Proteomes" id="UP001168972"/>
    </source>
</evidence>
<name>A0AA39KV66_MICHY</name>
<gene>
    <name evidence="1" type="ORF">PV327_008912</name>
</gene>
<organism evidence="1 2">
    <name type="scientific">Microctonus hyperodae</name>
    <name type="common">Parasitoid wasp</name>
    <dbReference type="NCBI Taxonomy" id="165561"/>
    <lineage>
        <taxon>Eukaryota</taxon>
        <taxon>Metazoa</taxon>
        <taxon>Ecdysozoa</taxon>
        <taxon>Arthropoda</taxon>
        <taxon>Hexapoda</taxon>
        <taxon>Insecta</taxon>
        <taxon>Pterygota</taxon>
        <taxon>Neoptera</taxon>
        <taxon>Endopterygota</taxon>
        <taxon>Hymenoptera</taxon>
        <taxon>Apocrita</taxon>
        <taxon>Ichneumonoidea</taxon>
        <taxon>Braconidae</taxon>
        <taxon>Euphorinae</taxon>
        <taxon>Microctonus</taxon>
    </lineage>
</organism>
<accession>A0AA39KV66</accession>